<dbReference type="SUPFAM" id="SSF63829">
    <property type="entry name" value="Calcium-dependent phosphotriesterase"/>
    <property type="match status" value="1"/>
</dbReference>
<dbReference type="InterPro" id="IPR011042">
    <property type="entry name" value="6-blade_b-propeller_TolB-like"/>
</dbReference>
<comment type="caution">
    <text evidence="1">The sequence shown here is derived from an EMBL/GenBank/DDBJ whole genome shotgun (WGS) entry which is preliminary data.</text>
</comment>
<evidence type="ECO:0000313" key="2">
    <source>
        <dbReference type="Proteomes" id="UP000050454"/>
    </source>
</evidence>
<gene>
    <name evidence="1" type="ORF">AFM12_17690</name>
</gene>
<accession>A0A0P7C1A6</accession>
<name>A0A0P7C1A6_9BACT</name>
<dbReference type="EMBL" id="LGTQ01000013">
    <property type="protein sequence ID" value="KPM47102.1"/>
    <property type="molecule type" value="Genomic_DNA"/>
</dbReference>
<reference evidence="1 2" key="1">
    <citation type="submission" date="2015-07" db="EMBL/GenBank/DDBJ databases">
        <title>The draft genome sequence of Leadbetterella sp. JN14-9.</title>
        <authorList>
            <person name="Liu Y."/>
            <person name="Du J."/>
            <person name="Shao Z."/>
        </authorList>
    </citation>
    <scope>NUCLEOTIDE SEQUENCE [LARGE SCALE GENOMIC DNA]</scope>
    <source>
        <strain evidence="1 2">JN14-9</strain>
    </source>
</reference>
<dbReference type="Gene3D" id="2.120.10.30">
    <property type="entry name" value="TolB, C-terminal domain"/>
    <property type="match status" value="1"/>
</dbReference>
<evidence type="ECO:0000313" key="1">
    <source>
        <dbReference type="EMBL" id="KPM47102.1"/>
    </source>
</evidence>
<protein>
    <recommendedName>
        <fullName evidence="3">ATP/GTP-binding protein</fullName>
    </recommendedName>
</protein>
<dbReference type="STRING" id="1605367.AFM12_17690"/>
<sequence length="259" mass="28019">MSTSATPSLQMAWQTDTTLVTPESVIYDASNDVFYVSCIAGMPPGAHDGDGYIAKVGPSGEILANPWVTGLDAPKGMAIYDGKLYVTDIDKLVTIDLNSGEVLSKTLILGAQFLNDADVDSDGTLYMTDTETATLFMAKGDEITEVFKNDELGRLNGVFIDGDRKLFTSGKVFTLEGEDLQMVADSIGGGDGVEKYKDGYFVSNWSGEIYHLASDWTKTKVLDTKDAGINAADIDIIESKNLLVVPTFFENRITAYTIK</sequence>
<keyword evidence="2" id="KW-1185">Reference proteome</keyword>
<organism evidence="1 2">
    <name type="scientific">Jiulongibacter sediminis</name>
    <dbReference type="NCBI Taxonomy" id="1605367"/>
    <lineage>
        <taxon>Bacteria</taxon>
        <taxon>Pseudomonadati</taxon>
        <taxon>Bacteroidota</taxon>
        <taxon>Cytophagia</taxon>
        <taxon>Cytophagales</taxon>
        <taxon>Leadbetterellaceae</taxon>
        <taxon>Jiulongibacter</taxon>
    </lineage>
</organism>
<dbReference type="AlphaFoldDB" id="A0A0P7C1A6"/>
<proteinExistence type="predicted"/>
<evidence type="ECO:0008006" key="3">
    <source>
        <dbReference type="Google" id="ProtNLM"/>
    </source>
</evidence>
<dbReference type="Proteomes" id="UP000050454">
    <property type="component" value="Unassembled WGS sequence"/>
</dbReference>